<reference evidence="2 3" key="1">
    <citation type="submission" date="2012-05" db="EMBL/GenBank/DDBJ databases">
        <title>Finished chromosome of genome of Chamaesiphon sp. PCC 6605.</title>
        <authorList>
            <consortium name="US DOE Joint Genome Institute"/>
            <person name="Gugger M."/>
            <person name="Coursin T."/>
            <person name="Rippka R."/>
            <person name="Tandeau De Marsac N."/>
            <person name="Huntemann M."/>
            <person name="Wei C.-L."/>
            <person name="Han J."/>
            <person name="Detter J.C."/>
            <person name="Han C."/>
            <person name="Tapia R."/>
            <person name="Chen A."/>
            <person name="Kyrpides N."/>
            <person name="Mavromatis K."/>
            <person name="Markowitz V."/>
            <person name="Szeto E."/>
            <person name="Ivanova N."/>
            <person name="Pagani I."/>
            <person name="Pati A."/>
            <person name="Goodwin L."/>
            <person name="Nordberg H.P."/>
            <person name="Cantor M.N."/>
            <person name="Hua S.X."/>
            <person name="Woyke T."/>
            <person name="Kerfeld C.A."/>
        </authorList>
    </citation>
    <scope>NUCLEOTIDE SEQUENCE [LARGE SCALE GENOMIC DNA]</scope>
    <source>
        <strain evidence="3">ATCC 27169 / PCC 6605</strain>
    </source>
</reference>
<dbReference type="RefSeq" id="WP_015159615.1">
    <property type="nucleotide sequence ID" value="NC_019697.1"/>
</dbReference>
<dbReference type="Gene3D" id="2.50.20.10">
    <property type="entry name" value="Lipoprotein localisation LolA/LolB/LppX"/>
    <property type="match status" value="1"/>
</dbReference>
<proteinExistence type="predicted"/>
<dbReference type="HOGENOM" id="CLU_075755_0_0_3"/>
<evidence type="ECO:0008006" key="4">
    <source>
        <dbReference type="Google" id="ProtNLM"/>
    </source>
</evidence>
<dbReference type="EMBL" id="CP003600">
    <property type="protein sequence ID" value="AFY93467.1"/>
    <property type="molecule type" value="Genomic_DNA"/>
</dbReference>
<gene>
    <name evidence="2" type="ORF">Cha6605_2407</name>
</gene>
<dbReference type="OrthoDB" id="490853at2"/>
<evidence type="ECO:0000313" key="3">
    <source>
        <dbReference type="Proteomes" id="UP000010366"/>
    </source>
</evidence>
<dbReference type="AlphaFoldDB" id="K9UEC2"/>
<feature type="signal peptide" evidence="1">
    <location>
        <begin position="1"/>
        <end position="23"/>
    </location>
</feature>
<name>K9UEC2_CHAP6</name>
<keyword evidence="1" id="KW-0732">Signal</keyword>
<evidence type="ECO:0000313" key="2">
    <source>
        <dbReference type="EMBL" id="AFY93467.1"/>
    </source>
</evidence>
<dbReference type="KEGG" id="cmp:Cha6605_2407"/>
<sequence length="283" mass="31023">MSKFLSEIVMAAMLVSLTGNVHAQIPSTPTATPSTLPTATTPDLKLLGKAMGVFWQGNRAQTDSQIVMTLQRKGTKANPIQINATVKTIAQTGEQFRSELTVSRSGSPLKITYSIVCDGKNVWMYRPDKRQYAQTTFAEFKPQFHSLLVGLSTVFFVSMPESGRKSIVAEIAAGVNPVKSLPPDQTASLQGNMRQVEGQNLYVYTFDNKDEGSSFSGYVQPETGILKQIELINNTAEGEIKVVEKISSHTTTTNLSTKTFKFSPPPRTKKVQSLSNDLLQLIQ</sequence>
<dbReference type="InterPro" id="IPR029046">
    <property type="entry name" value="LolA/LolB/LppX"/>
</dbReference>
<dbReference type="eggNOG" id="COG2834">
    <property type="taxonomic scope" value="Bacteria"/>
</dbReference>
<dbReference type="STRING" id="1173020.Cha6605_2407"/>
<accession>K9UEC2</accession>
<dbReference type="Proteomes" id="UP000010366">
    <property type="component" value="Chromosome"/>
</dbReference>
<dbReference type="SUPFAM" id="SSF89392">
    <property type="entry name" value="Prokaryotic lipoproteins and lipoprotein localization factors"/>
    <property type="match status" value="1"/>
</dbReference>
<keyword evidence="3" id="KW-1185">Reference proteome</keyword>
<protein>
    <recommendedName>
        <fullName evidence="4">Outer membrane lipoprotein-sorting protein</fullName>
    </recommendedName>
</protein>
<feature type="chain" id="PRO_5003937145" description="Outer membrane lipoprotein-sorting protein" evidence="1">
    <location>
        <begin position="24"/>
        <end position="283"/>
    </location>
</feature>
<evidence type="ECO:0000256" key="1">
    <source>
        <dbReference type="SAM" id="SignalP"/>
    </source>
</evidence>
<organism evidence="2 3">
    <name type="scientific">Chamaesiphon minutus (strain ATCC 27169 / PCC 6605)</name>
    <dbReference type="NCBI Taxonomy" id="1173020"/>
    <lineage>
        <taxon>Bacteria</taxon>
        <taxon>Bacillati</taxon>
        <taxon>Cyanobacteriota</taxon>
        <taxon>Cyanophyceae</taxon>
        <taxon>Gomontiellales</taxon>
        <taxon>Chamaesiphonaceae</taxon>
        <taxon>Chamaesiphon</taxon>
    </lineage>
</organism>